<dbReference type="Pfam" id="PF00108">
    <property type="entry name" value="Thiolase_N"/>
    <property type="match status" value="1"/>
</dbReference>
<evidence type="ECO:0000256" key="5">
    <source>
        <dbReference type="RuleBase" id="RU003557"/>
    </source>
</evidence>
<dbReference type="OrthoDB" id="2774224at2"/>
<dbReference type="InterPro" id="IPR020613">
    <property type="entry name" value="Thiolase_CS"/>
</dbReference>
<dbReference type="InterPro" id="IPR020616">
    <property type="entry name" value="Thiolase_N"/>
</dbReference>
<dbReference type="InterPro" id="IPR002155">
    <property type="entry name" value="Thiolase"/>
</dbReference>
<dbReference type="Pfam" id="PF02803">
    <property type="entry name" value="Thiolase_C"/>
    <property type="match status" value="1"/>
</dbReference>
<dbReference type="PANTHER" id="PTHR43365:SF1">
    <property type="entry name" value="ACETYL-COA C-ACYLTRANSFERASE"/>
    <property type="match status" value="1"/>
</dbReference>
<dbReference type="SUPFAM" id="SSF53901">
    <property type="entry name" value="Thiolase-like"/>
    <property type="match status" value="2"/>
</dbReference>
<evidence type="ECO:0000256" key="3">
    <source>
        <dbReference type="ARBA" id="ARBA00023315"/>
    </source>
</evidence>
<reference evidence="9" key="1">
    <citation type="submission" date="2015-08" db="EMBL/GenBank/DDBJ databases">
        <title>Fjat-10028 dsm 16317.</title>
        <authorList>
            <person name="Liu B."/>
            <person name="Wang J."/>
            <person name="Zhu Y."/>
            <person name="Liu G."/>
            <person name="Chen Q."/>
            <person name="Chen Z."/>
            <person name="Lan J."/>
            <person name="Che J."/>
            <person name="Ge C."/>
            <person name="Shi H."/>
            <person name="Pan Z."/>
            <person name="Liu X."/>
        </authorList>
    </citation>
    <scope>NUCLEOTIDE SEQUENCE [LARGE SCALE GENOMIC DNA]</scope>
    <source>
        <strain evidence="9">DSM 16317</strain>
    </source>
</reference>
<keyword evidence="3 5" id="KW-0012">Acyltransferase</keyword>
<dbReference type="Proteomes" id="UP000036867">
    <property type="component" value="Unassembled WGS sequence"/>
</dbReference>
<comment type="caution">
    <text evidence="8">The sequence shown here is derived from an EMBL/GenBank/DDBJ whole genome shotgun (WGS) entry which is preliminary data.</text>
</comment>
<keyword evidence="9" id="KW-1185">Reference proteome</keyword>
<comment type="similarity">
    <text evidence="1 5">Belongs to the thiolase-like superfamily. Thiolase family.</text>
</comment>
<dbReference type="PIRSF" id="PIRSF000429">
    <property type="entry name" value="Ac-CoA_Ac_transf"/>
    <property type="match status" value="1"/>
</dbReference>
<evidence type="ECO:0000313" key="9">
    <source>
        <dbReference type="Proteomes" id="UP000036867"/>
    </source>
</evidence>
<gene>
    <name evidence="8" type="ORF">AMD00_08990</name>
</gene>
<dbReference type="PANTHER" id="PTHR43365">
    <property type="entry name" value="BLR7806 PROTEIN"/>
    <property type="match status" value="1"/>
</dbReference>
<feature type="domain" description="Thiolase N-terminal" evidence="6">
    <location>
        <begin position="4"/>
        <end position="252"/>
    </location>
</feature>
<evidence type="ECO:0000259" key="7">
    <source>
        <dbReference type="Pfam" id="PF02803"/>
    </source>
</evidence>
<dbReference type="AlphaFoldDB" id="A0A0M0LN66"/>
<dbReference type="RefSeq" id="WP_053416671.1">
    <property type="nucleotide sequence ID" value="NZ_LILB01000001.1"/>
</dbReference>
<dbReference type="Gene3D" id="3.40.47.10">
    <property type="match status" value="1"/>
</dbReference>
<dbReference type="CDD" id="cd00751">
    <property type="entry name" value="thiolase"/>
    <property type="match status" value="1"/>
</dbReference>
<dbReference type="EMBL" id="LILB01000001">
    <property type="protein sequence ID" value="KOO52510.1"/>
    <property type="molecule type" value="Genomic_DNA"/>
</dbReference>
<dbReference type="InterPro" id="IPR016039">
    <property type="entry name" value="Thiolase-like"/>
</dbReference>
<sequence length="383" mass="40986">MTEVVIVEGVRTAVGRRKGMLSGYRSDELAAVVLDELVKRTGVNKAEVDDVILGCVTQSGEQAGNIARTAALIAGFPIHVPGVTIDRQCGSSQQAVHFASQAIASGDMDIVIAGGVESMTREPMFSNIREAKPSEKLTAKYEIINQGLSSERMVEKWNLTREELDQYSSESHTKAFEAIENGHFTKEIVPVDVQLKNGDTMSFTIDEGPREGSTVEVLGELKTVFDENGTITAGNASQMSDGASAVLLMSREKADALGLKPKVRIVARSVTGSDPTLMLTGPIEATKKVLLKAGLTIDEIDTYEVNEAFAQVPLVWLKEVGANPEKLNPDGGAIALGHPLGATGTKLLVTLMNRLERTGGRYGLLSICEGMGMANATIIERIE</sequence>
<dbReference type="PROSITE" id="PS00099">
    <property type="entry name" value="THIOLASE_3"/>
    <property type="match status" value="1"/>
</dbReference>
<dbReference type="PATRIC" id="fig|263475.3.peg.2258"/>
<keyword evidence="2 5" id="KW-0808">Transferase</keyword>
<dbReference type="PROSITE" id="PS00737">
    <property type="entry name" value="THIOLASE_2"/>
    <property type="match status" value="1"/>
</dbReference>
<feature type="active site" description="Proton acceptor" evidence="4">
    <location>
        <position position="338"/>
    </location>
</feature>
<dbReference type="GeneID" id="301136242"/>
<name>A0A0M0LN66_9BACL</name>
<dbReference type="InterPro" id="IPR020617">
    <property type="entry name" value="Thiolase_C"/>
</dbReference>
<dbReference type="STRING" id="263475.AMD00_08990"/>
<proteinExistence type="inferred from homology"/>
<evidence type="ECO:0000256" key="1">
    <source>
        <dbReference type="ARBA" id="ARBA00010982"/>
    </source>
</evidence>
<feature type="active site" description="Acyl-thioester intermediate" evidence="4">
    <location>
        <position position="89"/>
    </location>
</feature>
<feature type="active site" description="Proton acceptor" evidence="4">
    <location>
        <position position="368"/>
    </location>
</feature>
<dbReference type="FunFam" id="3.40.47.10:FF:000010">
    <property type="entry name" value="Acetyl-CoA acetyltransferase (Thiolase)"/>
    <property type="match status" value="1"/>
</dbReference>
<evidence type="ECO:0000256" key="4">
    <source>
        <dbReference type="PIRSR" id="PIRSR000429-1"/>
    </source>
</evidence>
<dbReference type="NCBIfam" id="TIGR01930">
    <property type="entry name" value="AcCoA-C-Actrans"/>
    <property type="match status" value="1"/>
</dbReference>
<feature type="domain" description="Thiolase C-terminal" evidence="7">
    <location>
        <begin position="259"/>
        <end position="381"/>
    </location>
</feature>
<evidence type="ECO:0000259" key="6">
    <source>
        <dbReference type="Pfam" id="PF00108"/>
    </source>
</evidence>
<evidence type="ECO:0000256" key="2">
    <source>
        <dbReference type="ARBA" id="ARBA00022679"/>
    </source>
</evidence>
<dbReference type="GO" id="GO:0003988">
    <property type="term" value="F:acetyl-CoA C-acyltransferase activity"/>
    <property type="evidence" value="ECO:0007669"/>
    <property type="project" value="UniProtKB-ARBA"/>
</dbReference>
<evidence type="ECO:0000313" key="8">
    <source>
        <dbReference type="EMBL" id="KOO52510.1"/>
    </source>
</evidence>
<dbReference type="InterPro" id="IPR020610">
    <property type="entry name" value="Thiolase_AS"/>
</dbReference>
<organism evidence="8 9">
    <name type="scientific">Viridibacillus arvi</name>
    <dbReference type="NCBI Taxonomy" id="263475"/>
    <lineage>
        <taxon>Bacteria</taxon>
        <taxon>Bacillati</taxon>
        <taxon>Bacillota</taxon>
        <taxon>Bacilli</taxon>
        <taxon>Bacillales</taxon>
        <taxon>Caryophanaceae</taxon>
        <taxon>Viridibacillus</taxon>
    </lineage>
</organism>
<protein>
    <submittedName>
        <fullName evidence="8">Acetyl-CoA acetyltransferase</fullName>
    </submittedName>
</protein>
<accession>A0A0M0LN66</accession>